<sequence>MPALPRWAWLVLLLGLLVATALILLAMGREPICTCGSIKLWHGEVISAENSQHITDWYTPSHIGHGLIFYAALHLVARRLGLLPRAVIATVVEAAWEILENTDAVIRHYREATIALDYFGDSVLNSGFDIAAMWLGFALAARLPVWASVALLLAMEVGVALVIRDNLTLNVLMLLWPLDAVREWQAAR</sequence>
<feature type="transmembrane region" description="Helical" evidence="5">
    <location>
        <begin position="143"/>
        <end position="163"/>
    </location>
</feature>
<dbReference type="NCBIfam" id="NF002099">
    <property type="entry name" value="PRK00944.1"/>
    <property type="match status" value="1"/>
</dbReference>
<accession>A0ABX1ECW3</accession>
<dbReference type="RefSeq" id="WP_168033150.1">
    <property type="nucleotide sequence ID" value="NZ_JAAVNE010000031.1"/>
</dbReference>
<dbReference type="Pfam" id="PF10755">
    <property type="entry name" value="DUF2585"/>
    <property type="match status" value="1"/>
</dbReference>
<evidence type="ECO:0000256" key="5">
    <source>
        <dbReference type="HAMAP-Rule" id="MF_01514"/>
    </source>
</evidence>
<evidence type="ECO:0000256" key="1">
    <source>
        <dbReference type="ARBA" id="ARBA00022475"/>
    </source>
</evidence>
<evidence type="ECO:0000256" key="3">
    <source>
        <dbReference type="ARBA" id="ARBA00022989"/>
    </source>
</evidence>
<gene>
    <name evidence="6" type="ORF">HEQ75_17805</name>
</gene>
<evidence type="ECO:0000313" key="7">
    <source>
        <dbReference type="Proteomes" id="UP000787635"/>
    </source>
</evidence>
<comment type="caution">
    <text evidence="6">The sequence shown here is derived from an EMBL/GenBank/DDBJ whole genome shotgun (WGS) entry which is preliminary data.</text>
</comment>
<keyword evidence="3 5" id="KW-1133">Transmembrane helix</keyword>
<keyword evidence="1 5" id="KW-1003">Cell membrane</keyword>
<comment type="subcellular location">
    <subcellularLocation>
        <location evidence="5">Cell membrane</location>
        <topology evidence="5">Multi-pass membrane protein</topology>
    </subcellularLocation>
</comment>
<evidence type="ECO:0000313" key="6">
    <source>
        <dbReference type="EMBL" id="NKC32725.1"/>
    </source>
</evidence>
<dbReference type="EMBL" id="JAAVNE010000031">
    <property type="protein sequence ID" value="NKC32725.1"/>
    <property type="molecule type" value="Genomic_DNA"/>
</dbReference>
<dbReference type="InterPro" id="IPR019691">
    <property type="entry name" value="DUF2585"/>
</dbReference>
<comment type="caution">
    <text evidence="5">Lacks conserved residue(s) required for the propagation of feature annotation.</text>
</comment>
<organism evidence="6 7">
    <name type="scientific">Falsiroseomonas selenitidurans</name>
    <dbReference type="NCBI Taxonomy" id="2716335"/>
    <lineage>
        <taxon>Bacteria</taxon>
        <taxon>Pseudomonadati</taxon>
        <taxon>Pseudomonadota</taxon>
        <taxon>Alphaproteobacteria</taxon>
        <taxon>Acetobacterales</taxon>
        <taxon>Roseomonadaceae</taxon>
        <taxon>Falsiroseomonas</taxon>
    </lineage>
</organism>
<dbReference type="Proteomes" id="UP000787635">
    <property type="component" value="Unassembled WGS sequence"/>
</dbReference>
<proteinExistence type="inferred from homology"/>
<evidence type="ECO:0000256" key="2">
    <source>
        <dbReference type="ARBA" id="ARBA00022692"/>
    </source>
</evidence>
<keyword evidence="2 5" id="KW-0812">Transmembrane</keyword>
<evidence type="ECO:0000256" key="4">
    <source>
        <dbReference type="ARBA" id="ARBA00023136"/>
    </source>
</evidence>
<protein>
    <recommendedName>
        <fullName evidence="5">UPF0314 protein HEQ75_17805</fullName>
    </recommendedName>
</protein>
<keyword evidence="7" id="KW-1185">Reference proteome</keyword>
<comment type="similarity">
    <text evidence="5">Belongs to the UPF0314 family.</text>
</comment>
<keyword evidence="4 5" id="KW-0472">Membrane</keyword>
<name>A0ABX1ECW3_9PROT</name>
<reference evidence="6 7" key="1">
    <citation type="submission" date="2020-03" db="EMBL/GenBank/DDBJ databases">
        <title>Roseomonas selenitidurans sp. nov. isolated from urban soil.</title>
        <authorList>
            <person name="Liu H."/>
        </authorList>
    </citation>
    <scope>NUCLEOTIDE SEQUENCE [LARGE SCALE GENOMIC DNA]</scope>
    <source>
        <strain evidence="6 7">BU-1</strain>
    </source>
</reference>
<dbReference type="HAMAP" id="MF_01514">
    <property type="entry name" value="UPF0314"/>
    <property type="match status" value="1"/>
</dbReference>